<dbReference type="GO" id="GO:0045259">
    <property type="term" value="C:proton-transporting ATP synthase complex"/>
    <property type="evidence" value="ECO:0007669"/>
    <property type="project" value="UniProtKB-KW"/>
</dbReference>
<dbReference type="InterPro" id="IPR020003">
    <property type="entry name" value="ATPase_a/bsu_AS"/>
</dbReference>
<dbReference type="Pfam" id="PF00006">
    <property type="entry name" value="ATP-synt_ab"/>
    <property type="match status" value="1"/>
</dbReference>
<keyword evidence="3" id="KW-0813">Transport</keyword>
<dbReference type="AlphaFoldDB" id="A0A6L2JES1"/>
<evidence type="ECO:0000256" key="5">
    <source>
        <dbReference type="ARBA" id="ARBA00022781"/>
    </source>
</evidence>
<keyword evidence="9" id="KW-0139">CF(1)</keyword>
<proteinExistence type="inferred from homology"/>
<keyword evidence="7" id="KW-0406">Ion transport</keyword>
<dbReference type="GO" id="GO:0043531">
    <property type="term" value="F:ADP binding"/>
    <property type="evidence" value="ECO:0007669"/>
    <property type="project" value="TreeGrafter"/>
</dbReference>
<sequence length="678" mass="75438">MAPRAVLMKTGLRTLNTARPINTAHPKTTVYSARPMPKAVNTVKLNSAVVNAVRANQFNGNPRLELQEKGVINSGGSRHMTGNMSYLSEYEEINGGYVAFGGDPKGGKINGKGKISTVNVLLSPNFKLLDESQVLLRVTKKNNMYSVDLKNVAPSGGLTCLFANATLDESDLCHRRLGHINFKTMNKPIRGNLSSIPIPEEGLLSFLIRLLVSRALRKMWAQFYLCIRSCLLSLKRSTKGLQARFKVCELIDPTALSRLEWPTTACDESAETSTSMNRPESRRVPPVTHVAPRGDEAGRRGSKAFVKLRGKVFRREHLPPLEGSGIYVRIAEIELFEIESVIEIGRVVSVGDRITRVYGLNKIQASDTAIKEGDLVKRIGSIVDVPARKAMLRRMVDALGVPIDGRGALSDHERRRVKVKAPGIIERKFVHEPMQTRLKAVGSLVPIGRGQRELIIEDRQTGKIAIAIDTILNQKQMNSRSTSESEISHRFGSCSSVIYCLIFWLCHGEYFCDNEMHALIIYDDLRKQAVAYRQMSLLLRRPRGREAFPWNVFYLHSRLLERAAKGSDQTVVETELFYRGIRPAINIGLSASRVGSAAQLKTMKQVCGIDVEVAFCDHIHAFSAPPSPVESQFLESLPSPPVPPEMPIPEPLLADQGFEKRGNSEDSENGRVYEDYRS</sequence>
<feature type="compositionally biased region" description="Basic and acidic residues" evidence="11">
    <location>
        <begin position="657"/>
        <end position="678"/>
    </location>
</feature>
<dbReference type="SUPFAM" id="SSF52540">
    <property type="entry name" value="P-loop containing nucleoside triphosphate hydrolases"/>
    <property type="match status" value="1"/>
</dbReference>
<feature type="domain" description="ATPase F1/V1/A1 complex alpha/beta subunit nucleotide-binding" evidence="12">
    <location>
        <begin position="505"/>
        <end position="568"/>
    </location>
</feature>
<dbReference type="InterPro" id="IPR005294">
    <property type="entry name" value="ATP_synth_F1_asu"/>
</dbReference>
<feature type="domain" description="GAG-pre-integrase" evidence="13">
    <location>
        <begin position="143"/>
        <end position="195"/>
    </location>
</feature>
<reference evidence="14" key="1">
    <citation type="journal article" date="2019" name="Sci. Rep.">
        <title>Draft genome of Tanacetum cinerariifolium, the natural source of mosquito coil.</title>
        <authorList>
            <person name="Yamashiro T."/>
            <person name="Shiraishi A."/>
            <person name="Satake H."/>
            <person name="Nakayama K."/>
        </authorList>
    </citation>
    <scope>NUCLEOTIDE SEQUENCE</scope>
</reference>
<dbReference type="GO" id="GO:0005739">
    <property type="term" value="C:mitochondrion"/>
    <property type="evidence" value="ECO:0007669"/>
    <property type="project" value="UniProtKB-ARBA"/>
</dbReference>
<evidence type="ECO:0000259" key="13">
    <source>
        <dbReference type="Pfam" id="PF13976"/>
    </source>
</evidence>
<evidence type="ECO:0000256" key="9">
    <source>
        <dbReference type="ARBA" id="ARBA00023196"/>
    </source>
</evidence>
<name>A0A6L2JES1_TANCI</name>
<dbReference type="Pfam" id="PF13976">
    <property type="entry name" value="gag_pre-integrs"/>
    <property type="match status" value="1"/>
</dbReference>
<evidence type="ECO:0000259" key="12">
    <source>
        <dbReference type="Pfam" id="PF00006"/>
    </source>
</evidence>
<evidence type="ECO:0000256" key="2">
    <source>
        <dbReference type="ARBA" id="ARBA00008936"/>
    </source>
</evidence>
<dbReference type="PANTHER" id="PTHR48082:SF2">
    <property type="entry name" value="ATP SYNTHASE SUBUNIT ALPHA, MITOCHONDRIAL"/>
    <property type="match status" value="1"/>
</dbReference>
<comment type="subcellular location">
    <subcellularLocation>
        <location evidence="1">Membrane</location>
    </subcellularLocation>
</comment>
<dbReference type="FunFam" id="3.40.50.300:FF:002432">
    <property type="entry name" value="ATP synthase subunit alpha, mitochondrial"/>
    <property type="match status" value="1"/>
</dbReference>
<feature type="region of interest" description="Disordered" evidence="11">
    <location>
        <begin position="267"/>
        <end position="297"/>
    </location>
</feature>
<organism evidence="14">
    <name type="scientific">Tanacetum cinerariifolium</name>
    <name type="common">Dalmatian daisy</name>
    <name type="synonym">Chrysanthemum cinerariifolium</name>
    <dbReference type="NCBI Taxonomy" id="118510"/>
    <lineage>
        <taxon>Eukaryota</taxon>
        <taxon>Viridiplantae</taxon>
        <taxon>Streptophyta</taxon>
        <taxon>Embryophyta</taxon>
        <taxon>Tracheophyta</taxon>
        <taxon>Spermatophyta</taxon>
        <taxon>Magnoliopsida</taxon>
        <taxon>eudicotyledons</taxon>
        <taxon>Gunneridae</taxon>
        <taxon>Pentapetalae</taxon>
        <taxon>asterids</taxon>
        <taxon>campanulids</taxon>
        <taxon>Asterales</taxon>
        <taxon>Asteraceae</taxon>
        <taxon>Asteroideae</taxon>
        <taxon>Anthemideae</taxon>
        <taxon>Anthemidinae</taxon>
        <taxon>Tanacetum</taxon>
    </lineage>
</organism>
<dbReference type="GO" id="GO:0046933">
    <property type="term" value="F:proton-transporting ATP synthase activity, rotational mechanism"/>
    <property type="evidence" value="ECO:0007669"/>
    <property type="project" value="InterPro"/>
</dbReference>
<dbReference type="EMBL" id="BKCJ010000670">
    <property type="protein sequence ID" value="GEU35259.1"/>
    <property type="molecule type" value="Genomic_DNA"/>
</dbReference>
<evidence type="ECO:0000256" key="1">
    <source>
        <dbReference type="ARBA" id="ARBA00004370"/>
    </source>
</evidence>
<protein>
    <submittedName>
        <fullName evidence="14">ATPase alpha subunit, chloroplastic</fullName>
    </submittedName>
</protein>
<evidence type="ECO:0000256" key="10">
    <source>
        <dbReference type="ARBA" id="ARBA00023310"/>
    </source>
</evidence>
<feature type="region of interest" description="Disordered" evidence="11">
    <location>
        <begin position="630"/>
        <end position="678"/>
    </location>
</feature>
<evidence type="ECO:0000256" key="6">
    <source>
        <dbReference type="ARBA" id="ARBA00022840"/>
    </source>
</evidence>
<keyword evidence="10" id="KW-0066">ATP synthesis</keyword>
<dbReference type="Gene3D" id="3.40.50.12240">
    <property type="match status" value="3"/>
</dbReference>
<evidence type="ECO:0000313" key="14">
    <source>
        <dbReference type="EMBL" id="GEU35259.1"/>
    </source>
</evidence>
<evidence type="ECO:0000256" key="8">
    <source>
        <dbReference type="ARBA" id="ARBA00023136"/>
    </source>
</evidence>
<dbReference type="PROSITE" id="PS00152">
    <property type="entry name" value="ATPASE_ALPHA_BETA"/>
    <property type="match status" value="1"/>
</dbReference>
<evidence type="ECO:0000256" key="11">
    <source>
        <dbReference type="SAM" id="MobiDB-lite"/>
    </source>
</evidence>
<feature type="compositionally biased region" description="Pro residues" evidence="11">
    <location>
        <begin position="638"/>
        <end position="650"/>
    </location>
</feature>
<dbReference type="InterPro" id="IPR025724">
    <property type="entry name" value="GAG-pre-integrase_dom"/>
</dbReference>
<comment type="caution">
    <text evidence="14">The sequence shown here is derived from an EMBL/GenBank/DDBJ whole genome shotgun (WGS) entry which is preliminary data.</text>
</comment>
<evidence type="ECO:0000256" key="3">
    <source>
        <dbReference type="ARBA" id="ARBA00022448"/>
    </source>
</evidence>
<keyword evidence="5" id="KW-0375">Hydrogen ion transport</keyword>
<dbReference type="PANTHER" id="PTHR48082">
    <property type="entry name" value="ATP SYNTHASE SUBUNIT ALPHA, MITOCHONDRIAL"/>
    <property type="match status" value="1"/>
</dbReference>
<keyword evidence="4" id="KW-0547">Nucleotide-binding</keyword>
<dbReference type="InterPro" id="IPR000194">
    <property type="entry name" value="ATPase_F1/V1/A1_a/bsu_nucl-bd"/>
</dbReference>
<gene>
    <name evidence="14" type="ORF">Tci_007237</name>
</gene>
<comment type="similarity">
    <text evidence="2">Belongs to the ATPase alpha/beta chains family.</text>
</comment>
<evidence type="ECO:0000256" key="4">
    <source>
        <dbReference type="ARBA" id="ARBA00022741"/>
    </source>
</evidence>
<accession>A0A6L2JES1</accession>
<keyword evidence="6" id="KW-0067">ATP-binding</keyword>
<keyword evidence="8" id="KW-0472">Membrane</keyword>
<evidence type="ECO:0000256" key="7">
    <source>
        <dbReference type="ARBA" id="ARBA00023065"/>
    </source>
</evidence>
<dbReference type="InterPro" id="IPR027417">
    <property type="entry name" value="P-loop_NTPase"/>
</dbReference>
<dbReference type="GO" id="GO:0005524">
    <property type="term" value="F:ATP binding"/>
    <property type="evidence" value="ECO:0007669"/>
    <property type="project" value="UniProtKB-KW"/>
</dbReference>